<name>A0A9D2G692_9FIRM</name>
<proteinExistence type="predicted"/>
<evidence type="ECO:0000313" key="2">
    <source>
        <dbReference type="EMBL" id="HIZ73879.1"/>
    </source>
</evidence>
<protein>
    <recommendedName>
        <fullName evidence="1">Transglutaminase-like domain-containing protein</fullName>
    </recommendedName>
</protein>
<organism evidence="2 3">
    <name type="scientific">Candidatus Mediterraneibacter stercoravium</name>
    <dbReference type="NCBI Taxonomy" id="2838685"/>
    <lineage>
        <taxon>Bacteria</taxon>
        <taxon>Bacillati</taxon>
        <taxon>Bacillota</taxon>
        <taxon>Clostridia</taxon>
        <taxon>Lachnospirales</taxon>
        <taxon>Lachnospiraceae</taxon>
        <taxon>Mediterraneibacter</taxon>
    </lineage>
</organism>
<reference evidence="2" key="2">
    <citation type="submission" date="2021-04" db="EMBL/GenBank/DDBJ databases">
        <authorList>
            <person name="Gilroy R."/>
        </authorList>
    </citation>
    <scope>NUCLEOTIDE SEQUENCE</scope>
    <source>
        <strain evidence="2">CHK196-3914</strain>
    </source>
</reference>
<dbReference type="EMBL" id="DXAY01000032">
    <property type="protein sequence ID" value="HIZ73879.1"/>
    <property type="molecule type" value="Genomic_DNA"/>
</dbReference>
<dbReference type="SUPFAM" id="SSF54001">
    <property type="entry name" value="Cysteine proteinases"/>
    <property type="match status" value="1"/>
</dbReference>
<gene>
    <name evidence="2" type="ORF">H9723_01360</name>
</gene>
<evidence type="ECO:0000313" key="3">
    <source>
        <dbReference type="Proteomes" id="UP000824116"/>
    </source>
</evidence>
<feature type="domain" description="Transglutaminase-like" evidence="1">
    <location>
        <begin position="183"/>
        <end position="271"/>
    </location>
</feature>
<sequence>MADRRRRRRRKRTGAAGCLCVLALLTGVGALASYAVPWAGAELGGMLKRAAGKAVEETVNAVSEQGADFPELTVTIEEVEGDFYYQQLAEEEQTVYRELLQGVQDMEECILLHAGRDDQPAKVYEYLLYDRPELFWCDGSSRMTVYDSYTEFYPGYTCTAQVREQRQAEIDAAAEECISGTDAGASEYERIKYVFEYIVNTVDYDENAPDNQNIYSALVGESSVCAGYSRTAQYLLGKLGIEAIYVVGSVEGQGAHAWNIVSCDGKYYQMDVTFADPVFYSAESGEKLPENVINYDFLCCTDQEIAADHVQSSEVPYPVCDRDDLNYYRLNGMYYDSFDAQILLSAMNSSIYAGEEMFVCKFSDAGVYGQAREVLINDLFPKAAQNLASAYGLSSVKYTYVEDEDHYKVTVFWNYEGN</sequence>
<dbReference type="Proteomes" id="UP000824116">
    <property type="component" value="Unassembled WGS sequence"/>
</dbReference>
<dbReference type="InterPro" id="IPR038765">
    <property type="entry name" value="Papain-like_cys_pep_sf"/>
</dbReference>
<dbReference type="InterPro" id="IPR002931">
    <property type="entry name" value="Transglutaminase-like"/>
</dbReference>
<reference evidence="2" key="1">
    <citation type="journal article" date="2021" name="PeerJ">
        <title>Extensive microbial diversity within the chicken gut microbiome revealed by metagenomics and culture.</title>
        <authorList>
            <person name="Gilroy R."/>
            <person name="Ravi A."/>
            <person name="Getino M."/>
            <person name="Pursley I."/>
            <person name="Horton D.L."/>
            <person name="Alikhan N.F."/>
            <person name="Baker D."/>
            <person name="Gharbi K."/>
            <person name="Hall N."/>
            <person name="Watson M."/>
            <person name="Adriaenssens E.M."/>
            <person name="Foster-Nyarko E."/>
            <person name="Jarju S."/>
            <person name="Secka A."/>
            <person name="Antonio M."/>
            <person name="Oren A."/>
            <person name="Chaudhuri R.R."/>
            <person name="La Ragione R."/>
            <person name="Hildebrand F."/>
            <person name="Pallen M.J."/>
        </authorList>
    </citation>
    <scope>NUCLEOTIDE SEQUENCE</scope>
    <source>
        <strain evidence="2">CHK196-3914</strain>
    </source>
</reference>
<dbReference type="AlphaFoldDB" id="A0A9D2G692"/>
<dbReference type="Pfam" id="PF01841">
    <property type="entry name" value="Transglut_core"/>
    <property type="match status" value="1"/>
</dbReference>
<dbReference type="Gene3D" id="3.10.620.30">
    <property type="match status" value="1"/>
</dbReference>
<evidence type="ECO:0000259" key="1">
    <source>
        <dbReference type="Pfam" id="PF01841"/>
    </source>
</evidence>
<comment type="caution">
    <text evidence="2">The sequence shown here is derived from an EMBL/GenBank/DDBJ whole genome shotgun (WGS) entry which is preliminary data.</text>
</comment>
<accession>A0A9D2G692</accession>